<dbReference type="InterPro" id="IPR050515">
    <property type="entry name" value="Beta-lactam/transpept"/>
</dbReference>
<keyword evidence="3" id="KW-1003">Cell membrane</keyword>
<evidence type="ECO:0000256" key="6">
    <source>
        <dbReference type="ARBA" id="ARBA00022670"/>
    </source>
</evidence>
<dbReference type="RefSeq" id="WP_025300779.1">
    <property type="nucleotide sequence ID" value="NZ_CP006745.1"/>
</dbReference>
<keyword evidence="8" id="KW-0378">Hydrolase</keyword>
<sequence>MFRVNERNLQKVFTRRAFILACGKLGLISTLAARLYYLQVVEGERYQLLSLNNQFNSEIILPVRGRIFDRHGVALADNQHIFQLEIVRERTKDVSATLSALSSIIDITERDIRRILEDVKCNHAFTPVIIAKNLTRKEIDRVAVNAPYLPGVSINVNYLRYYPFADIAVHIIGYVSTVSEEELTGDPVLGLPNFRIGKSGLEKMHESEIRGTAGRRQVEVNALGRVIRKLPVDDGKAGCDIKLTLDINLQRFAAERLARGNAKLLLINDPRAQRALKQAEPTIRDYYMDQKTVLVSSNGKAVEAESGAVVVIDVRNGALLVLASLPGYDPNRFNSGWSHKEWKKISNNPRGLLNNKAVSGQYPPGSTFKMLVMLAALESGKATMDTKFYCPGYLSLGNNRFHCWLHYGHGWIDMEQSIAQSCDVYYYDLANKIGIDCIANTAKSFGLGKVTGLDLPGESAGLIPTRDWKLATTGEPWHIGDTLVSGIGQGFDLATPLQLALMTARLANGGKAIVPYIKISSIANRPIEDMGINQNHLNLVCMAMYQSINSPLGTGRKIKGGKNDIKIAGKTGTAQVRRISMLEQQSASHHHENNKPWLYRDHSLFVGFVPVKAPRYAISVVVEHGTGGSYVAAPIAADVLREVMRVDCVDSAD</sequence>
<evidence type="ECO:0000313" key="17">
    <source>
        <dbReference type="Proteomes" id="UP000018700"/>
    </source>
</evidence>
<dbReference type="PANTHER" id="PTHR30627:SF2">
    <property type="entry name" value="PEPTIDOGLYCAN D,D-TRANSPEPTIDASE MRDA"/>
    <property type="match status" value="1"/>
</dbReference>
<proteinExistence type="predicted"/>
<keyword evidence="17" id="KW-1185">Reference proteome</keyword>
<dbReference type="KEGG" id="efk:P856_695"/>
<evidence type="ECO:0000256" key="9">
    <source>
        <dbReference type="ARBA" id="ARBA00022960"/>
    </source>
</evidence>
<dbReference type="Pfam" id="PF03717">
    <property type="entry name" value="PBP_dimer"/>
    <property type="match status" value="1"/>
</dbReference>
<evidence type="ECO:0000259" key="14">
    <source>
        <dbReference type="Pfam" id="PF00905"/>
    </source>
</evidence>
<dbReference type="GO" id="GO:0008658">
    <property type="term" value="F:penicillin binding"/>
    <property type="evidence" value="ECO:0007669"/>
    <property type="project" value="InterPro"/>
</dbReference>
<evidence type="ECO:0000256" key="7">
    <source>
        <dbReference type="ARBA" id="ARBA00022692"/>
    </source>
</evidence>
<keyword evidence="4" id="KW-0997">Cell inner membrane</keyword>
<evidence type="ECO:0000259" key="15">
    <source>
        <dbReference type="Pfam" id="PF03717"/>
    </source>
</evidence>
<dbReference type="GO" id="GO:0009252">
    <property type="term" value="P:peptidoglycan biosynthetic process"/>
    <property type="evidence" value="ECO:0007669"/>
    <property type="project" value="UniProtKB-KW"/>
</dbReference>
<keyword evidence="6" id="KW-0645">Protease</keyword>
<dbReference type="PANTHER" id="PTHR30627">
    <property type="entry name" value="PEPTIDOGLYCAN D,D-TRANSPEPTIDASE"/>
    <property type="match status" value="1"/>
</dbReference>
<dbReference type="Proteomes" id="UP000018700">
    <property type="component" value="Chromosome"/>
</dbReference>
<dbReference type="AlphaFoldDB" id="V9TUS0"/>
<comment type="subcellular location">
    <subcellularLocation>
        <location evidence="2">Cell membrane</location>
    </subcellularLocation>
    <subcellularLocation>
        <location evidence="1">Membrane</location>
        <topology evidence="1">Single-pass membrane protein</topology>
    </subcellularLocation>
</comment>
<evidence type="ECO:0000256" key="12">
    <source>
        <dbReference type="ARBA" id="ARBA00023136"/>
    </source>
</evidence>
<evidence type="ECO:0000256" key="4">
    <source>
        <dbReference type="ARBA" id="ARBA00022519"/>
    </source>
</evidence>
<dbReference type="STRING" id="1401328.P856_695"/>
<dbReference type="OrthoDB" id="9766847at2"/>
<dbReference type="EMBL" id="CP006745">
    <property type="protein sequence ID" value="AHC73902.1"/>
    <property type="molecule type" value="Genomic_DNA"/>
</dbReference>
<dbReference type="InterPro" id="IPR001460">
    <property type="entry name" value="PCN-bd_Tpept"/>
</dbReference>
<dbReference type="Pfam" id="PF00905">
    <property type="entry name" value="Transpeptidase"/>
    <property type="match status" value="1"/>
</dbReference>
<dbReference type="InterPro" id="IPR017790">
    <property type="entry name" value="Penicillin-binding_protein_2"/>
</dbReference>
<keyword evidence="11" id="KW-1133">Transmembrane helix</keyword>
<feature type="domain" description="Penicillin-binding protein dimerisation" evidence="15">
    <location>
        <begin position="62"/>
        <end position="229"/>
    </location>
</feature>
<keyword evidence="9" id="KW-0133">Cell shape</keyword>
<name>V9TUS0_9PROT</name>
<dbReference type="SUPFAM" id="SSF56519">
    <property type="entry name" value="Penicillin binding protein dimerisation domain"/>
    <property type="match status" value="1"/>
</dbReference>
<keyword evidence="12" id="KW-0472">Membrane</keyword>
<reference evidence="16 17" key="1">
    <citation type="journal article" date="2013" name="PLoS ONE">
        <title>Bacterial endosymbiosis in a chordate host: long-term co-evolution and conservation of secondary metabolism.</title>
        <authorList>
            <person name="Kwan J.C."/>
            <person name="Schmidt E.W."/>
        </authorList>
    </citation>
    <scope>NUCLEOTIDE SEQUENCE [LARGE SCALE GENOMIC DNA]</scope>
    <source>
        <strain evidence="17">faulkneri L5</strain>
    </source>
</reference>
<dbReference type="SUPFAM" id="SSF56601">
    <property type="entry name" value="beta-lactamase/transpeptidase-like"/>
    <property type="match status" value="1"/>
</dbReference>
<evidence type="ECO:0000256" key="3">
    <source>
        <dbReference type="ARBA" id="ARBA00022475"/>
    </source>
</evidence>
<gene>
    <name evidence="16" type="primary">mrdA</name>
    <name evidence="16" type="ORF">P856_695</name>
</gene>
<dbReference type="InterPro" id="IPR036138">
    <property type="entry name" value="PBP_dimer_sf"/>
</dbReference>
<dbReference type="InterPro" id="IPR005311">
    <property type="entry name" value="PBP_dimer"/>
</dbReference>
<evidence type="ECO:0000256" key="2">
    <source>
        <dbReference type="ARBA" id="ARBA00004236"/>
    </source>
</evidence>
<evidence type="ECO:0000256" key="5">
    <source>
        <dbReference type="ARBA" id="ARBA00022645"/>
    </source>
</evidence>
<dbReference type="PATRIC" id="fig|1401328.3.peg.701"/>
<evidence type="ECO:0000313" key="16">
    <source>
        <dbReference type="EMBL" id="AHC73902.1"/>
    </source>
</evidence>
<evidence type="ECO:0000256" key="13">
    <source>
        <dbReference type="ARBA" id="ARBA00023316"/>
    </source>
</evidence>
<dbReference type="Gene3D" id="3.90.1310.10">
    <property type="entry name" value="Penicillin-binding protein 2a (Domain 2)"/>
    <property type="match status" value="1"/>
</dbReference>
<evidence type="ECO:0000256" key="8">
    <source>
        <dbReference type="ARBA" id="ARBA00022801"/>
    </source>
</evidence>
<dbReference type="HOGENOM" id="CLU_009289_1_2_5"/>
<feature type="domain" description="Penicillin-binding protein transpeptidase" evidence="14">
    <location>
        <begin position="307"/>
        <end position="640"/>
    </location>
</feature>
<evidence type="ECO:0000256" key="11">
    <source>
        <dbReference type="ARBA" id="ARBA00022989"/>
    </source>
</evidence>
<evidence type="ECO:0000256" key="10">
    <source>
        <dbReference type="ARBA" id="ARBA00022984"/>
    </source>
</evidence>
<dbReference type="Gene3D" id="3.30.1390.30">
    <property type="entry name" value="Penicillin-binding protein 2a, domain 3"/>
    <property type="match status" value="1"/>
</dbReference>
<dbReference type="GO" id="GO:0071555">
    <property type="term" value="P:cell wall organization"/>
    <property type="evidence" value="ECO:0007669"/>
    <property type="project" value="UniProtKB-KW"/>
</dbReference>
<dbReference type="Gene3D" id="3.40.710.10">
    <property type="entry name" value="DD-peptidase/beta-lactamase superfamily"/>
    <property type="match status" value="1"/>
</dbReference>
<dbReference type="eggNOG" id="COG0768">
    <property type="taxonomic scope" value="Bacteria"/>
</dbReference>
<dbReference type="GO" id="GO:0008360">
    <property type="term" value="P:regulation of cell shape"/>
    <property type="evidence" value="ECO:0007669"/>
    <property type="project" value="UniProtKB-KW"/>
</dbReference>
<keyword evidence="7" id="KW-0812">Transmembrane</keyword>
<dbReference type="InterPro" id="IPR012338">
    <property type="entry name" value="Beta-lactam/transpept-like"/>
</dbReference>
<dbReference type="GO" id="GO:0006508">
    <property type="term" value="P:proteolysis"/>
    <property type="evidence" value="ECO:0007669"/>
    <property type="project" value="UniProtKB-KW"/>
</dbReference>
<protein>
    <submittedName>
        <fullName evidence="16">Penicillin-binding protein 2</fullName>
    </submittedName>
</protein>
<keyword evidence="13" id="KW-0961">Cell wall biogenesis/degradation</keyword>
<keyword evidence="5" id="KW-0121">Carboxypeptidase</keyword>
<dbReference type="GO" id="GO:0005886">
    <property type="term" value="C:plasma membrane"/>
    <property type="evidence" value="ECO:0007669"/>
    <property type="project" value="UniProtKB-SubCell"/>
</dbReference>
<dbReference type="GO" id="GO:0071972">
    <property type="term" value="F:peptidoglycan L,D-transpeptidase activity"/>
    <property type="evidence" value="ECO:0007669"/>
    <property type="project" value="TreeGrafter"/>
</dbReference>
<accession>V9TUS0</accession>
<keyword evidence="10" id="KW-0573">Peptidoglycan synthesis</keyword>
<organism evidence="16 17">
    <name type="scientific">Candidatus Endolissoclinum faulkneri L5</name>
    <dbReference type="NCBI Taxonomy" id="1401328"/>
    <lineage>
        <taxon>Bacteria</taxon>
        <taxon>Pseudomonadati</taxon>
        <taxon>Pseudomonadota</taxon>
        <taxon>Alphaproteobacteria</taxon>
        <taxon>Rhodospirillales</taxon>
        <taxon>Rhodospirillaceae</taxon>
        <taxon>Candidatus Endolissoclinum</taxon>
    </lineage>
</organism>
<evidence type="ECO:0000256" key="1">
    <source>
        <dbReference type="ARBA" id="ARBA00004167"/>
    </source>
</evidence>
<dbReference type="GO" id="GO:0009002">
    <property type="term" value="F:serine-type D-Ala-D-Ala carboxypeptidase activity"/>
    <property type="evidence" value="ECO:0007669"/>
    <property type="project" value="InterPro"/>
</dbReference>
<dbReference type="NCBIfam" id="TIGR03423">
    <property type="entry name" value="pbp2_mrdA"/>
    <property type="match status" value="1"/>
</dbReference>